<dbReference type="AlphaFoldDB" id="A0AAV7WKL1"/>
<comment type="caution">
    <text evidence="1">The sequence shown here is derived from an EMBL/GenBank/DDBJ whole genome shotgun (WGS) entry which is preliminary data.</text>
</comment>
<dbReference type="Proteomes" id="UP001066276">
    <property type="component" value="Chromosome 1_1"/>
</dbReference>
<reference evidence="1" key="1">
    <citation type="journal article" date="2022" name="bioRxiv">
        <title>Sequencing and chromosome-scale assembly of the giantPleurodeles waltlgenome.</title>
        <authorList>
            <person name="Brown T."/>
            <person name="Elewa A."/>
            <person name="Iarovenko S."/>
            <person name="Subramanian E."/>
            <person name="Araus A.J."/>
            <person name="Petzold A."/>
            <person name="Susuki M."/>
            <person name="Suzuki K.-i.T."/>
            <person name="Hayashi T."/>
            <person name="Toyoda A."/>
            <person name="Oliveira C."/>
            <person name="Osipova E."/>
            <person name="Leigh N.D."/>
            <person name="Simon A."/>
            <person name="Yun M.H."/>
        </authorList>
    </citation>
    <scope>NUCLEOTIDE SEQUENCE</scope>
    <source>
        <strain evidence="1">20211129_DDA</strain>
        <tissue evidence="1">Liver</tissue>
    </source>
</reference>
<evidence type="ECO:0000313" key="1">
    <source>
        <dbReference type="EMBL" id="KAJ1213196.1"/>
    </source>
</evidence>
<protein>
    <submittedName>
        <fullName evidence="1">Uncharacterized protein</fullName>
    </submittedName>
</protein>
<organism evidence="1 2">
    <name type="scientific">Pleurodeles waltl</name>
    <name type="common">Iberian ribbed newt</name>
    <dbReference type="NCBI Taxonomy" id="8319"/>
    <lineage>
        <taxon>Eukaryota</taxon>
        <taxon>Metazoa</taxon>
        <taxon>Chordata</taxon>
        <taxon>Craniata</taxon>
        <taxon>Vertebrata</taxon>
        <taxon>Euteleostomi</taxon>
        <taxon>Amphibia</taxon>
        <taxon>Batrachia</taxon>
        <taxon>Caudata</taxon>
        <taxon>Salamandroidea</taxon>
        <taxon>Salamandridae</taxon>
        <taxon>Pleurodelinae</taxon>
        <taxon>Pleurodeles</taxon>
    </lineage>
</organism>
<proteinExistence type="predicted"/>
<accession>A0AAV7WKL1</accession>
<evidence type="ECO:0000313" key="2">
    <source>
        <dbReference type="Proteomes" id="UP001066276"/>
    </source>
</evidence>
<keyword evidence="2" id="KW-1185">Reference proteome</keyword>
<dbReference type="EMBL" id="JANPWB010000001">
    <property type="protein sequence ID" value="KAJ1213196.1"/>
    <property type="molecule type" value="Genomic_DNA"/>
</dbReference>
<sequence length="106" mass="11853">MSWGIGRFVHWVERRSQPPLLKRTPPVLFRTRGRGAAHLVRPLAVGVGKGNDSRFKWQVFTVPVLDASCGSVKPWGRLKAEIQPGARSLSVRRPFTPAPRLHPSHS</sequence>
<name>A0AAV7WKL1_PLEWA</name>
<gene>
    <name evidence="1" type="ORF">NDU88_000835</name>
</gene>